<protein>
    <submittedName>
        <fullName evidence="3">PAP2 superfamily protein</fullName>
    </submittedName>
</protein>
<dbReference type="SUPFAM" id="SSF48317">
    <property type="entry name" value="Acid phosphatase/Vanadium-dependent haloperoxidase"/>
    <property type="match status" value="1"/>
</dbReference>
<dbReference type="RefSeq" id="WP_100349711.1">
    <property type="nucleotide sequence ID" value="NZ_PGTZ01000007.1"/>
</dbReference>
<proteinExistence type="predicted"/>
<dbReference type="OrthoDB" id="5149149at2"/>
<keyword evidence="1" id="KW-0472">Membrane</keyword>
<feature type="domain" description="Phosphatidic acid phosphatase type 2/haloperoxidase" evidence="2">
    <location>
        <begin position="134"/>
        <end position="209"/>
    </location>
</feature>
<evidence type="ECO:0000259" key="2">
    <source>
        <dbReference type="Pfam" id="PF01569"/>
    </source>
</evidence>
<dbReference type="Gene3D" id="1.20.144.10">
    <property type="entry name" value="Phosphatidic acid phosphatase type 2/haloperoxidase"/>
    <property type="match status" value="1"/>
</dbReference>
<keyword evidence="4" id="KW-1185">Reference proteome</keyword>
<dbReference type="Pfam" id="PF01569">
    <property type="entry name" value="PAP2"/>
    <property type="match status" value="1"/>
</dbReference>
<dbReference type="EMBL" id="PGTZ01000007">
    <property type="protein sequence ID" value="PJI94126.1"/>
    <property type="molecule type" value="Genomic_DNA"/>
</dbReference>
<evidence type="ECO:0000313" key="3">
    <source>
        <dbReference type="EMBL" id="PJI94126.1"/>
    </source>
</evidence>
<comment type="caution">
    <text evidence="3">The sequence shown here is derived from an EMBL/GenBank/DDBJ whole genome shotgun (WGS) entry which is preliminary data.</text>
</comment>
<keyword evidence="1" id="KW-1133">Transmembrane helix</keyword>
<evidence type="ECO:0000313" key="4">
    <source>
        <dbReference type="Proteomes" id="UP000231586"/>
    </source>
</evidence>
<feature type="transmembrane region" description="Helical" evidence="1">
    <location>
        <begin position="75"/>
        <end position="93"/>
    </location>
</feature>
<gene>
    <name evidence="3" type="ORF">CLV34_1612</name>
</gene>
<feature type="transmembrane region" description="Helical" evidence="1">
    <location>
        <begin position="191"/>
        <end position="212"/>
    </location>
</feature>
<sequence>MGDAPLADHLQVNGEGMARRGWRGARASAGVLCLLGFLSLYAVAVRTVAGQRYDAEIFGAAQRVPFGGHAQIPRVGVPLTLLGVLCGCVLVALRRRRGQAIFCAAASCLLTVAAAAAAQQVLGRPRLGAFAYPYNTYPSDHVAVTAALGLAVLMLWPRPRWFGQMLLGVVALVWMACVYNVVGFAHRPSDVLGGVMLAGGVAAVVVAVVGLGPSIPSGRQQSV</sequence>
<dbReference type="InterPro" id="IPR036938">
    <property type="entry name" value="PAP2/HPO_sf"/>
</dbReference>
<dbReference type="AlphaFoldDB" id="A0A2M8WTD9"/>
<keyword evidence="1" id="KW-0812">Transmembrane</keyword>
<evidence type="ECO:0000256" key="1">
    <source>
        <dbReference type="SAM" id="Phobius"/>
    </source>
</evidence>
<feature type="transmembrane region" description="Helical" evidence="1">
    <location>
        <begin position="27"/>
        <end position="44"/>
    </location>
</feature>
<accession>A0A2M8WTD9</accession>
<name>A0A2M8WTD9_9MICO</name>
<dbReference type="InterPro" id="IPR000326">
    <property type="entry name" value="PAP2/HPO"/>
</dbReference>
<feature type="transmembrane region" description="Helical" evidence="1">
    <location>
        <begin position="165"/>
        <end position="185"/>
    </location>
</feature>
<dbReference type="Proteomes" id="UP000231586">
    <property type="component" value="Unassembled WGS sequence"/>
</dbReference>
<feature type="transmembrane region" description="Helical" evidence="1">
    <location>
        <begin position="100"/>
        <end position="122"/>
    </location>
</feature>
<reference evidence="3 4" key="1">
    <citation type="submission" date="2017-11" db="EMBL/GenBank/DDBJ databases">
        <title>Genomic Encyclopedia of Archaeal and Bacterial Type Strains, Phase II (KMG-II): From Individual Species to Whole Genera.</title>
        <authorList>
            <person name="Goeker M."/>
        </authorList>
    </citation>
    <scope>NUCLEOTIDE SEQUENCE [LARGE SCALE GENOMIC DNA]</scope>
    <source>
        <strain evidence="3 4">DSM 22413</strain>
    </source>
</reference>
<organism evidence="3 4">
    <name type="scientific">Luteimicrobium subarcticum</name>
    <dbReference type="NCBI Taxonomy" id="620910"/>
    <lineage>
        <taxon>Bacteria</taxon>
        <taxon>Bacillati</taxon>
        <taxon>Actinomycetota</taxon>
        <taxon>Actinomycetes</taxon>
        <taxon>Micrococcales</taxon>
        <taxon>Luteimicrobium</taxon>
    </lineage>
</organism>